<reference evidence="4" key="1">
    <citation type="submission" date="2019-12" db="EMBL/GenBank/DDBJ databases">
        <title>Actinomadura physcomitrii sp. nov., a novel actinomycete isolated from moss [Physcomitrium sphaericum (Ludw) Fuernr].</title>
        <authorList>
            <person name="Zhuang X."/>
        </authorList>
    </citation>
    <scope>NUCLEOTIDE SEQUENCE [LARGE SCALE GENOMIC DNA]</scope>
    <source>
        <strain evidence="4">LD22</strain>
    </source>
</reference>
<evidence type="ECO:0000313" key="4">
    <source>
        <dbReference type="EMBL" id="MVZ99620.1"/>
    </source>
</evidence>
<dbReference type="InterPro" id="IPR006059">
    <property type="entry name" value="SBP"/>
</dbReference>
<keyword evidence="5" id="KW-1185">Reference proteome</keyword>
<dbReference type="SUPFAM" id="SSF53850">
    <property type="entry name" value="Periplasmic binding protein-like II"/>
    <property type="match status" value="1"/>
</dbReference>
<keyword evidence="2" id="KW-0813">Transport</keyword>
<organism evidence="4 5">
    <name type="scientific">Actinomadura physcomitrii</name>
    <dbReference type="NCBI Taxonomy" id="2650748"/>
    <lineage>
        <taxon>Bacteria</taxon>
        <taxon>Bacillati</taxon>
        <taxon>Actinomycetota</taxon>
        <taxon>Actinomycetes</taxon>
        <taxon>Streptosporangiales</taxon>
        <taxon>Thermomonosporaceae</taxon>
        <taxon>Actinomadura</taxon>
    </lineage>
</organism>
<dbReference type="EMBL" id="WBMS02000003">
    <property type="protein sequence ID" value="MVZ99620.1"/>
    <property type="molecule type" value="Genomic_DNA"/>
</dbReference>
<name>A0A6I4M785_9ACTN</name>
<protein>
    <submittedName>
        <fullName evidence="4">Extracellular solute-binding protein</fullName>
    </submittedName>
</protein>
<sequence length="425" mass="44275">MTVRLLAALLLLCAFTTVSCGGAGSGQSVTVLGSWTGAEGDAFRAVLAGFEKSTGIHVDYTGTRDARAILASELHDGTPPDTAVLATPGDLRIYAAAGELAPVGGAQQGIGGDLTGAAGPDGVRRPYGIVVKAAVKGLVWYAPRSLPAATRARLAQPIASFDDLAKIASGAAAKPWCLGLEDTSNSGWPGTDWIEDVVLHESGAGVYDQWVSGNLAWTSDPIRNAWQTFGTVVAGTRSGTDAVLLTGYGKAGAPMFADPPGCLFDHEASFITAFYGQAPGRPQAGRDYDFVPFPGGRAVEIGGDLLGMFRATPAARKLVAYLTTAKAQETWIERPGSGAFSLNRSVPPSVYPDPLSRRIAQTLASAATVRFDASDSMPTVMAAAFDHAVLEYVSDPTAQRLDRILRSLDQVRCTTGTGTVPPQDC</sequence>
<evidence type="ECO:0000256" key="3">
    <source>
        <dbReference type="SAM" id="SignalP"/>
    </source>
</evidence>
<dbReference type="InterPro" id="IPR050490">
    <property type="entry name" value="Bact_solute-bd_prot1"/>
</dbReference>
<dbReference type="Proteomes" id="UP000462055">
    <property type="component" value="Unassembled WGS sequence"/>
</dbReference>
<feature type="signal peptide" evidence="3">
    <location>
        <begin position="1"/>
        <end position="20"/>
    </location>
</feature>
<dbReference type="AlphaFoldDB" id="A0A6I4M785"/>
<evidence type="ECO:0000256" key="1">
    <source>
        <dbReference type="ARBA" id="ARBA00008520"/>
    </source>
</evidence>
<comment type="caution">
    <text evidence="4">The sequence shown here is derived from an EMBL/GenBank/DDBJ whole genome shotgun (WGS) entry which is preliminary data.</text>
</comment>
<dbReference type="PANTHER" id="PTHR43649:SF29">
    <property type="entry name" value="OSMOPROTECTIVE COMPOUNDS-BINDING PROTEIN GGTB"/>
    <property type="match status" value="1"/>
</dbReference>
<evidence type="ECO:0000256" key="2">
    <source>
        <dbReference type="ARBA" id="ARBA00022448"/>
    </source>
</evidence>
<accession>A0A6I4M785</accession>
<evidence type="ECO:0000313" key="5">
    <source>
        <dbReference type="Proteomes" id="UP000462055"/>
    </source>
</evidence>
<dbReference type="PANTHER" id="PTHR43649">
    <property type="entry name" value="ARABINOSE-BINDING PROTEIN-RELATED"/>
    <property type="match status" value="1"/>
</dbReference>
<feature type="chain" id="PRO_5039458028" evidence="3">
    <location>
        <begin position="21"/>
        <end position="425"/>
    </location>
</feature>
<keyword evidence="3" id="KW-0732">Signal</keyword>
<dbReference type="Pfam" id="PF13416">
    <property type="entry name" value="SBP_bac_8"/>
    <property type="match status" value="1"/>
</dbReference>
<proteinExistence type="inferred from homology"/>
<comment type="similarity">
    <text evidence="1">Belongs to the bacterial solute-binding protein 1 family.</text>
</comment>
<gene>
    <name evidence="4" type="ORF">F8568_004370</name>
</gene>
<dbReference type="Gene3D" id="3.40.190.10">
    <property type="entry name" value="Periplasmic binding protein-like II"/>
    <property type="match status" value="2"/>
</dbReference>
<dbReference type="PROSITE" id="PS51257">
    <property type="entry name" value="PROKAR_LIPOPROTEIN"/>
    <property type="match status" value="1"/>
</dbReference>